<keyword evidence="1" id="KW-1185">Reference proteome</keyword>
<proteinExistence type="predicted"/>
<evidence type="ECO:0000313" key="2">
    <source>
        <dbReference type="WBParaSite" id="jg8169"/>
    </source>
</evidence>
<name>A0A915EPQ5_9BILA</name>
<dbReference type="Proteomes" id="UP000887574">
    <property type="component" value="Unplaced"/>
</dbReference>
<dbReference type="AlphaFoldDB" id="A0A915EPQ5"/>
<dbReference type="WBParaSite" id="jg8169">
    <property type="protein sequence ID" value="jg8169"/>
    <property type="gene ID" value="jg8169"/>
</dbReference>
<protein>
    <submittedName>
        <fullName evidence="2">Transposase</fullName>
    </submittedName>
</protein>
<organism evidence="1 2">
    <name type="scientific">Ditylenchus dipsaci</name>
    <dbReference type="NCBI Taxonomy" id="166011"/>
    <lineage>
        <taxon>Eukaryota</taxon>
        <taxon>Metazoa</taxon>
        <taxon>Ecdysozoa</taxon>
        <taxon>Nematoda</taxon>
        <taxon>Chromadorea</taxon>
        <taxon>Rhabditida</taxon>
        <taxon>Tylenchina</taxon>
        <taxon>Tylenchomorpha</taxon>
        <taxon>Sphaerularioidea</taxon>
        <taxon>Anguinidae</taxon>
        <taxon>Anguininae</taxon>
        <taxon>Ditylenchus</taxon>
    </lineage>
</organism>
<evidence type="ECO:0000313" key="1">
    <source>
        <dbReference type="Proteomes" id="UP000887574"/>
    </source>
</evidence>
<reference evidence="2" key="1">
    <citation type="submission" date="2022-11" db="UniProtKB">
        <authorList>
            <consortium name="WormBaseParasite"/>
        </authorList>
    </citation>
    <scope>IDENTIFICATION</scope>
</reference>
<sequence length="114" mass="12521">MKSTSLVESTLDLDARNLRLQNIFRLSEKNLLRYFVGLGLIDNTKNCIKCGKAMCIAKRAGQINGMLQTTVFLEILLQSRVHPDPSACPAGALSRQRIQSVGHFLPLIVGAVVI</sequence>
<accession>A0A915EPQ5</accession>